<dbReference type="PROSITE" id="PS50158">
    <property type="entry name" value="ZF_CCHC"/>
    <property type="match status" value="1"/>
</dbReference>
<keyword evidence="1" id="KW-0040">ANK repeat</keyword>
<dbReference type="SMART" id="SM00248">
    <property type="entry name" value="ANK"/>
    <property type="match status" value="6"/>
</dbReference>
<dbReference type="Pfam" id="PF13472">
    <property type="entry name" value="Lipase_GDSL_2"/>
    <property type="match status" value="1"/>
</dbReference>
<dbReference type="InterPro" id="IPR013830">
    <property type="entry name" value="SGNH_hydro"/>
</dbReference>
<feature type="repeat" description="ANK" evidence="1">
    <location>
        <begin position="290"/>
        <end position="322"/>
    </location>
</feature>
<dbReference type="Gene3D" id="4.10.60.10">
    <property type="entry name" value="Zinc finger, CCHC-type"/>
    <property type="match status" value="1"/>
</dbReference>
<dbReference type="OrthoDB" id="5870588at2759"/>
<dbReference type="InterPro" id="IPR036514">
    <property type="entry name" value="SGNH_hydro_sf"/>
</dbReference>
<dbReference type="SUPFAM" id="SSF52266">
    <property type="entry name" value="SGNH hydrolase"/>
    <property type="match status" value="1"/>
</dbReference>
<feature type="repeat" description="ANK" evidence="1">
    <location>
        <begin position="158"/>
        <end position="190"/>
    </location>
</feature>
<dbReference type="Pfam" id="PF00023">
    <property type="entry name" value="Ank"/>
    <property type="match status" value="1"/>
</dbReference>
<evidence type="ECO:0000256" key="1">
    <source>
        <dbReference type="PROSITE-ProRule" id="PRU00023"/>
    </source>
</evidence>
<dbReference type="InterPro" id="IPR002110">
    <property type="entry name" value="Ankyrin_rpt"/>
</dbReference>
<dbReference type="SMART" id="SM00343">
    <property type="entry name" value="ZnF_C2HC"/>
    <property type="match status" value="3"/>
</dbReference>
<dbReference type="AlphaFoldDB" id="A0A8S3UVI1"/>
<dbReference type="Gene3D" id="1.25.40.20">
    <property type="entry name" value="Ankyrin repeat-containing domain"/>
    <property type="match status" value="3"/>
</dbReference>
<dbReference type="Proteomes" id="UP000683360">
    <property type="component" value="Unassembled WGS sequence"/>
</dbReference>
<evidence type="ECO:0000313" key="6">
    <source>
        <dbReference type="Proteomes" id="UP000683360"/>
    </source>
</evidence>
<dbReference type="PANTHER" id="PTHR24118">
    <property type="entry name" value="POTE ANKYRIN DOMAIN"/>
    <property type="match status" value="1"/>
</dbReference>
<dbReference type="PROSITE" id="PS50088">
    <property type="entry name" value="ANK_REPEAT"/>
    <property type="match status" value="6"/>
</dbReference>
<name>A0A8S3UVI1_MYTED</name>
<dbReference type="EMBL" id="CAJPWZ010002975">
    <property type="protein sequence ID" value="CAG2249538.1"/>
    <property type="molecule type" value="Genomic_DNA"/>
</dbReference>
<dbReference type="InterPro" id="IPR036875">
    <property type="entry name" value="Znf_CCHC_sf"/>
</dbReference>
<accession>A0A8S3UVI1</accession>
<feature type="domain" description="CCHC-type" evidence="4">
    <location>
        <begin position="489"/>
        <end position="505"/>
    </location>
</feature>
<dbReference type="SUPFAM" id="SSF57756">
    <property type="entry name" value="Retrovirus zinc finger-like domains"/>
    <property type="match status" value="1"/>
</dbReference>
<keyword evidence="6" id="KW-1185">Reference proteome</keyword>
<feature type="repeat" description="ANK" evidence="1">
    <location>
        <begin position="257"/>
        <end position="289"/>
    </location>
</feature>
<keyword evidence="2" id="KW-0479">Metal-binding</keyword>
<dbReference type="CDD" id="cd00229">
    <property type="entry name" value="SGNH_hydrolase"/>
    <property type="match status" value="1"/>
</dbReference>
<evidence type="ECO:0000259" key="4">
    <source>
        <dbReference type="PROSITE" id="PS50158"/>
    </source>
</evidence>
<dbReference type="PANTHER" id="PTHR24118:SF99">
    <property type="entry name" value="POTE ANKYRIN DOMAIN FAMILY MEMBER 3C-RELATED"/>
    <property type="match status" value="1"/>
</dbReference>
<proteinExistence type="predicted"/>
<dbReference type="GO" id="GO:0008270">
    <property type="term" value="F:zinc ion binding"/>
    <property type="evidence" value="ECO:0007669"/>
    <property type="project" value="UniProtKB-KW"/>
</dbReference>
<feature type="region of interest" description="Disordered" evidence="3">
    <location>
        <begin position="784"/>
        <end position="806"/>
    </location>
</feature>
<feature type="repeat" description="ANK" evidence="1">
    <location>
        <begin position="191"/>
        <end position="223"/>
    </location>
</feature>
<keyword evidence="2" id="KW-0862">Zinc</keyword>
<dbReference type="Pfam" id="PF00098">
    <property type="entry name" value="zf-CCHC"/>
    <property type="match status" value="1"/>
</dbReference>
<reference evidence="5" key="1">
    <citation type="submission" date="2021-03" db="EMBL/GenBank/DDBJ databases">
        <authorList>
            <person name="Bekaert M."/>
        </authorList>
    </citation>
    <scope>NUCLEOTIDE SEQUENCE</scope>
</reference>
<organism evidence="5 6">
    <name type="scientific">Mytilus edulis</name>
    <name type="common">Blue mussel</name>
    <dbReference type="NCBI Taxonomy" id="6550"/>
    <lineage>
        <taxon>Eukaryota</taxon>
        <taxon>Metazoa</taxon>
        <taxon>Spiralia</taxon>
        <taxon>Lophotrochozoa</taxon>
        <taxon>Mollusca</taxon>
        <taxon>Bivalvia</taxon>
        <taxon>Autobranchia</taxon>
        <taxon>Pteriomorphia</taxon>
        <taxon>Mytilida</taxon>
        <taxon>Mytiloidea</taxon>
        <taxon>Mytilidae</taxon>
        <taxon>Mytilinae</taxon>
        <taxon>Mytilus</taxon>
    </lineage>
</organism>
<dbReference type="Gene3D" id="3.40.50.1110">
    <property type="entry name" value="SGNH hydrolase"/>
    <property type="match status" value="1"/>
</dbReference>
<evidence type="ECO:0000256" key="3">
    <source>
        <dbReference type="SAM" id="MobiDB-lite"/>
    </source>
</evidence>
<feature type="repeat" description="ANK" evidence="1">
    <location>
        <begin position="105"/>
        <end position="137"/>
    </location>
</feature>
<evidence type="ECO:0000313" key="5">
    <source>
        <dbReference type="EMBL" id="CAG2249538.1"/>
    </source>
</evidence>
<dbReference type="SUPFAM" id="SSF48403">
    <property type="entry name" value="Ankyrin repeat"/>
    <property type="match status" value="1"/>
</dbReference>
<keyword evidence="2" id="KW-0863">Zinc-finger</keyword>
<sequence length="806" mass="89755">MEFKLESFHKDEFWMSIEKNEKVNKRKTCVHWTVIDENGNVTTDTKAPRTSTFNFHLDVTKLNEAITSEKNRKAAGIDNIPAEVFKNDVTIELLYKTSGCFDLVQSWTPLHCAAFNGDCEVTIALVNANANISTKNDKEKTPLDLFENNYRKLHKDTKNELPLHLAAIRGQKDHLKVLVRLGANLSARNNVGDSPLHDAALNENVDMVKYLVSLGADLFAKNSQGLSPLHYAALNENVEMVKLLVSLGADLSVTSIQGNTPLHQAVCNGKVDMVKLLVSLGADLSTRNDKGNTPLHLAVYNGKVDMVKLLVSLGADLSTRNDKGITHDEIIKELEQQIKLESVKSIQLTEKSCVVTLSDIDAKERLVQCDLTIKNRSVKFTDVDNTITNITIKDLPYELNDCYVATQMLQYGKVVPGSVKRGYIRVKNIENGSRYIQIINCAPTIPNKTTFGRYDVRMFADNGRTECIHCKQRNHPSYACKDKPDHSKRCYNCSEIGHFARDCQNESKCSFCNKNGHVRTDCADFKRHTIFKSYGNYASEILEGREAQENDKHESESIDPLQVAANHLQTPNTYHTKSKGTNVMLGASNSLRVGRFEDNLINASINGATLEQIDKGLGAAYENHRVKSNGSNVGKVIISLGTNDLSRNKHDSDQVNVFATQAIVKVKQAFPNADIGVCGIIPRKGNSNHIHTINETATNVNKFLEKLCLKDEVLTYIDVEHIFVKNGTVVKSLYEKTDSSGVHITIEGAQTIRVKLREFLHPKISPIQNTPRPCDTKRKLSEISLTPMSAEKESKQSKPGSPDGHE</sequence>
<protein>
    <recommendedName>
        <fullName evidence="4">CCHC-type domain-containing protein</fullName>
    </recommendedName>
</protein>
<gene>
    <name evidence="5" type="ORF">MEDL_61302</name>
</gene>
<evidence type="ECO:0000256" key="2">
    <source>
        <dbReference type="PROSITE-ProRule" id="PRU00047"/>
    </source>
</evidence>
<dbReference type="InterPro" id="IPR001878">
    <property type="entry name" value="Znf_CCHC"/>
</dbReference>
<comment type="caution">
    <text evidence="5">The sequence shown here is derived from an EMBL/GenBank/DDBJ whole genome shotgun (WGS) entry which is preliminary data.</text>
</comment>
<dbReference type="GO" id="GO:0003676">
    <property type="term" value="F:nucleic acid binding"/>
    <property type="evidence" value="ECO:0007669"/>
    <property type="project" value="InterPro"/>
</dbReference>
<feature type="repeat" description="ANK" evidence="1">
    <location>
        <begin position="224"/>
        <end position="256"/>
    </location>
</feature>
<dbReference type="Pfam" id="PF12796">
    <property type="entry name" value="Ank_2"/>
    <property type="match status" value="2"/>
</dbReference>
<dbReference type="PRINTS" id="PR01415">
    <property type="entry name" value="ANKYRIN"/>
</dbReference>
<dbReference type="PROSITE" id="PS50297">
    <property type="entry name" value="ANK_REP_REGION"/>
    <property type="match status" value="6"/>
</dbReference>
<dbReference type="InterPro" id="IPR036770">
    <property type="entry name" value="Ankyrin_rpt-contain_sf"/>
</dbReference>